<organism evidence="1">
    <name type="scientific">Spironucleus salmonicida</name>
    <dbReference type="NCBI Taxonomy" id="348837"/>
    <lineage>
        <taxon>Eukaryota</taxon>
        <taxon>Metamonada</taxon>
        <taxon>Diplomonadida</taxon>
        <taxon>Hexamitidae</taxon>
        <taxon>Hexamitinae</taxon>
        <taxon>Spironucleus</taxon>
    </lineage>
</organism>
<accession>V6LTF5</accession>
<gene>
    <name evidence="1" type="ORF">SS50377_12056</name>
    <name evidence="2" type="ORF">SS50377_24212</name>
</gene>
<dbReference type="VEuPathDB" id="GiardiaDB:SS50377_24212"/>
<proteinExistence type="predicted"/>
<evidence type="ECO:0000313" key="3">
    <source>
        <dbReference type="Proteomes" id="UP000018208"/>
    </source>
</evidence>
<reference evidence="2" key="2">
    <citation type="submission" date="2020-12" db="EMBL/GenBank/DDBJ databases">
        <title>New Spironucleus salmonicida genome in near-complete chromosomes.</title>
        <authorList>
            <person name="Xu F."/>
            <person name="Kurt Z."/>
            <person name="Jimenez-Gonzalez A."/>
            <person name="Astvaldsson A."/>
            <person name="Andersson J.O."/>
            <person name="Svard S.G."/>
        </authorList>
    </citation>
    <scope>NUCLEOTIDE SEQUENCE</scope>
    <source>
        <strain evidence="2">ATCC 50377</strain>
    </source>
</reference>
<dbReference type="EMBL" id="KI546032">
    <property type="protein sequence ID" value="EST47865.1"/>
    <property type="molecule type" value="Genomic_DNA"/>
</dbReference>
<protein>
    <submittedName>
        <fullName evidence="1">Cysteine-rich protein</fullName>
    </submittedName>
</protein>
<evidence type="ECO:0000313" key="2">
    <source>
        <dbReference type="EMBL" id="KAH0574261.1"/>
    </source>
</evidence>
<sequence length="402" mass="44693">MNKEGTCALYLTTNECEFNSYCPGLKNKDDTVCKACHENQPIGYYCNCADNIRLNCARCNGIECNKCIKGYILKGKSCEQIQSNCNVNDENCPDTYYCSARSAGKCEQCNSISVLEKCNCGGKYYSGCMACKGPFFAQCIPSLHLINGICSNTNDFGSCMSNKCKECTYCYPSSLRGISCATPNGQYAECQYNGYMFPNCAQCSTLTNQCYTCLQEFSRSSGSCLSPGFCQNSATQICNPSFYCNADKLCRSCDNISINRICQCGKNKEYQNFIKCSSSGEYEECRYGYFLHRNSVKVTCRRNFCMDGLITCRVNYYCNETNGLSQFMPASSQLIPCECFQKEHCQTCDIIKQKCTRCITSTTKNSLGECIEIDNICGVDGNSNKCYDSFTCQGLIGSTCQP</sequence>
<reference evidence="1 2" key="1">
    <citation type="journal article" date="2014" name="PLoS Genet.">
        <title>The Genome of Spironucleus salmonicida Highlights a Fish Pathogen Adapted to Fluctuating Environments.</title>
        <authorList>
            <person name="Xu F."/>
            <person name="Jerlstrom-Hultqvist J."/>
            <person name="Einarsson E."/>
            <person name="Astvaldsson A."/>
            <person name="Svard S.G."/>
            <person name="Andersson J.O."/>
        </authorList>
    </citation>
    <scope>NUCLEOTIDE SEQUENCE</scope>
    <source>
        <strain evidence="2">ATCC 50377</strain>
    </source>
</reference>
<keyword evidence="3" id="KW-1185">Reference proteome</keyword>
<dbReference type="Proteomes" id="UP000018208">
    <property type="component" value="Unassembled WGS sequence"/>
</dbReference>
<dbReference type="AlphaFoldDB" id="V6LTF5"/>
<dbReference type="EMBL" id="AUWU02000004">
    <property type="protein sequence ID" value="KAH0574261.1"/>
    <property type="molecule type" value="Genomic_DNA"/>
</dbReference>
<name>V6LTF5_9EUKA</name>
<evidence type="ECO:0000313" key="1">
    <source>
        <dbReference type="EMBL" id="EST47865.1"/>
    </source>
</evidence>